<dbReference type="GO" id="GO:0006338">
    <property type="term" value="P:chromatin remodeling"/>
    <property type="evidence" value="ECO:0007669"/>
    <property type="project" value="UniProtKB-ARBA"/>
</dbReference>
<dbReference type="GeneID" id="36624526"/>
<evidence type="ECO:0000313" key="3">
    <source>
        <dbReference type="EMBL" id="PTB56005.1"/>
    </source>
</evidence>
<dbReference type="CDD" id="cd00024">
    <property type="entry name" value="CD_CSD"/>
    <property type="match status" value="1"/>
</dbReference>
<proteinExistence type="predicted"/>
<dbReference type="RefSeq" id="XP_024775682.1">
    <property type="nucleotide sequence ID" value="XM_024915957.1"/>
</dbReference>
<dbReference type="Pfam" id="PF00385">
    <property type="entry name" value="Chromo"/>
    <property type="match status" value="1"/>
</dbReference>
<dbReference type="PROSITE" id="PS50013">
    <property type="entry name" value="CHROMO_2"/>
    <property type="match status" value="1"/>
</dbReference>
<dbReference type="AlphaFoldDB" id="A0A2T4AFZ0"/>
<gene>
    <name evidence="3" type="ORF">M431DRAFT_481468</name>
</gene>
<dbReference type="InterPro" id="IPR016197">
    <property type="entry name" value="Chromo-like_dom_sf"/>
</dbReference>
<sequence length="101" mass="11769">MSDVVSIAQLTPALKTSDPFSRGTEMPEKICVEGQDQWVIDKLVKRRVSNRGRNPQTEYLVRWKGCGAEEDEWVKRIELVWTAEEMVREFESRLPMAEENK</sequence>
<dbReference type="InterPro" id="IPR000953">
    <property type="entry name" value="Chromo/chromo_shadow_dom"/>
</dbReference>
<organism evidence="3 4">
    <name type="scientific">Trichoderma harzianum CBS 226.95</name>
    <dbReference type="NCBI Taxonomy" id="983964"/>
    <lineage>
        <taxon>Eukaryota</taxon>
        <taxon>Fungi</taxon>
        <taxon>Dikarya</taxon>
        <taxon>Ascomycota</taxon>
        <taxon>Pezizomycotina</taxon>
        <taxon>Sordariomycetes</taxon>
        <taxon>Hypocreomycetidae</taxon>
        <taxon>Hypocreales</taxon>
        <taxon>Hypocreaceae</taxon>
        <taxon>Trichoderma</taxon>
    </lineage>
</organism>
<dbReference type="Gene3D" id="2.40.50.40">
    <property type="match status" value="1"/>
</dbReference>
<dbReference type="InterPro" id="IPR023780">
    <property type="entry name" value="Chromo_domain"/>
</dbReference>
<evidence type="ECO:0000313" key="4">
    <source>
        <dbReference type="Proteomes" id="UP000241690"/>
    </source>
</evidence>
<feature type="domain" description="Chromo" evidence="2">
    <location>
        <begin position="38"/>
        <end position="101"/>
    </location>
</feature>
<name>A0A2T4AFZ0_TRIHA</name>
<evidence type="ECO:0000259" key="2">
    <source>
        <dbReference type="PROSITE" id="PS50013"/>
    </source>
</evidence>
<reference evidence="3 4" key="1">
    <citation type="submission" date="2016-07" db="EMBL/GenBank/DDBJ databases">
        <title>Multiple horizontal gene transfer events from other fungi enriched the ability of initially mycotrophic Trichoderma (Ascomycota) to feed on dead plant biomass.</title>
        <authorList>
            <consortium name="DOE Joint Genome Institute"/>
            <person name="Aerts A."/>
            <person name="Atanasova L."/>
            <person name="Chenthamara K."/>
            <person name="Zhang J."/>
            <person name="Grujic M."/>
            <person name="Henrissat B."/>
            <person name="Kuo A."/>
            <person name="Salamov A."/>
            <person name="Lipzen A."/>
            <person name="Labutti K."/>
            <person name="Barry K."/>
            <person name="Miao Y."/>
            <person name="Rahimi M.J."/>
            <person name="Shen Q."/>
            <person name="Grigoriev I.V."/>
            <person name="Kubicek C.P."/>
            <person name="Druzhinina I.S."/>
        </authorList>
    </citation>
    <scope>NUCLEOTIDE SEQUENCE [LARGE SCALE GENOMIC DNA]</scope>
    <source>
        <strain evidence="3 4">CBS 226.95</strain>
    </source>
</reference>
<protein>
    <recommendedName>
        <fullName evidence="2">Chromo domain-containing protein</fullName>
    </recommendedName>
</protein>
<dbReference type="Proteomes" id="UP000241690">
    <property type="component" value="Unassembled WGS sequence"/>
</dbReference>
<dbReference type="EMBL" id="KZ679679">
    <property type="protein sequence ID" value="PTB56005.1"/>
    <property type="molecule type" value="Genomic_DNA"/>
</dbReference>
<evidence type="ECO:0000256" key="1">
    <source>
        <dbReference type="ARBA" id="ARBA00011353"/>
    </source>
</evidence>
<comment type="subunit">
    <text evidence="1">Component of the NuA4 histone acetyltransferase complex.</text>
</comment>
<accession>A0A2T4AFZ0</accession>
<keyword evidence="4" id="KW-1185">Reference proteome</keyword>
<dbReference type="SMART" id="SM00298">
    <property type="entry name" value="CHROMO"/>
    <property type="match status" value="1"/>
</dbReference>
<dbReference type="SUPFAM" id="SSF54160">
    <property type="entry name" value="Chromo domain-like"/>
    <property type="match status" value="1"/>
</dbReference>